<keyword evidence="1 4" id="KW-0238">DNA-binding</keyword>
<feature type="compositionally biased region" description="Gly residues" evidence="2">
    <location>
        <begin position="146"/>
        <end position="159"/>
    </location>
</feature>
<feature type="domain" description="HU" evidence="3">
    <location>
        <begin position="11"/>
        <end position="114"/>
    </location>
</feature>
<dbReference type="Pfam" id="PF18291">
    <property type="entry name" value="HU-HIG"/>
    <property type="match status" value="1"/>
</dbReference>
<dbReference type="SUPFAM" id="SSF47729">
    <property type="entry name" value="IHF-like DNA-binding proteins"/>
    <property type="match status" value="1"/>
</dbReference>
<dbReference type="EMBL" id="FNCQ01000030">
    <property type="protein sequence ID" value="SDH44316.1"/>
    <property type="molecule type" value="Genomic_DNA"/>
</dbReference>
<dbReference type="InterPro" id="IPR010992">
    <property type="entry name" value="IHF-like_DNA-bd_dom_sf"/>
</dbReference>
<gene>
    <name evidence="4" type="ORF">SAMN04487901_1302</name>
</gene>
<keyword evidence="5" id="KW-1185">Reference proteome</keyword>
<evidence type="ECO:0000313" key="5">
    <source>
        <dbReference type="Proteomes" id="UP000198779"/>
    </source>
</evidence>
<name>A0A1G8CFQ4_9BACT</name>
<dbReference type="Proteomes" id="UP000198779">
    <property type="component" value="Unassembled WGS sequence"/>
</dbReference>
<dbReference type="InterPro" id="IPR041607">
    <property type="entry name" value="HU-HIG"/>
</dbReference>
<feature type="region of interest" description="Disordered" evidence="2">
    <location>
        <begin position="135"/>
        <end position="170"/>
    </location>
</feature>
<proteinExistence type="predicted"/>
<evidence type="ECO:0000259" key="3">
    <source>
        <dbReference type="Pfam" id="PF18291"/>
    </source>
</evidence>
<accession>A0A1G8CFQ4</accession>
<feature type="compositionally biased region" description="Low complexity" evidence="2">
    <location>
        <begin position="160"/>
        <end position="170"/>
    </location>
</feature>
<reference evidence="5" key="1">
    <citation type="submission" date="2016-10" db="EMBL/GenBank/DDBJ databases">
        <authorList>
            <person name="Varghese N."/>
            <person name="Submissions S."/>
        </authorList>
    </citation>
    <scope>NUCLEOTIDE SEQUENCE [LARGE SCALE GENOMIC DNA]</scope>
    <source>
        <strain evidence="5">BP1-148</strain>
    </source>
</reference>
<organism evidence="4 5">
    <name type="scientific">Prevotella communis</name>
    <dbReference type="NCBI Taxonomy" id="2913614"/>
    <lineage>
        <taxon>Bacteria</taxon>
        <taxon>Pseudomonadati</taxon>
        <taxon>Bacteroidota</taxon>
        <taxon>Bacteroidia</taxon>
        <taxon>Bacteroidales</taxon>
        <taxon>Prevotellaceae</taxon>
        <taxon>Prevotella</taxon>
    </lineage>
</organism>
<protein>
    <submittedName>
        <fullName evidence="4">DNA-binding protein, histone-like, putative</fullName>
    </submittedName>
</protein>
<dbReference type="GO" id="GO:0003677">
    <property type="term" value="F:DNA binding"/>
    <property type="evidence" value="ECO:0007669"/>
    <property type="project" value="UniProtKB-KW"/>
</dbReference>
<dbReference type="RefSeq" id="WP_091819308.1">
    <property type="nucleotide sequence ID" value="NZ_FNCQ01000030.1"/>
</dbReference>
<dbReference type="AlphaFoldDB" id="A0A1G8CFQ4"/>
<evidence type="ECO:0000256" key="2">
    <source>
        <dbReference type="SAM" id="MobiDB-lite"/>
    </source>
</evidence>
<evidence type="ECO:0000313" key="4">
    <source>
        <dbReference type="EMBL" id="SDH44316.1"/>
    </source>
</evidence>
<sequence>MTRLNIRKYINQNKKNAGYQKTYARLVSVDTLDTNDLCRHIQKHGSIFTSDVVKGVIEKFVNCFNELLLEGHKIKLNGLGTFYLSIATKGEADPKEFTASNIKAVRLKFLGDKSKESEYATQILTSQAQFRDINTLVGGEVEDPDNGGGENPENGGGSSSSGSNEGPVNP</sequence>
<evidence type="ECO:0000256" key="1">
    <source>
        <dbReference type="ARBA" id="ARBA00023125"/>
    </source>
</evidence>